<comment type="caution">
    <text evidence="6">The sequence shown here is derived from an EMBL/GenBank/DDBJ whole genome shotgun (WGS) entry which is preliminary data.</text>
</comment>
<keyword evidence="7" id="KW-1185">Reference proteome</keyword>
<comment type="subcellular location">
    <subcellularLocation>
        <location evidence="1">Membrane</location>
    </subcellularLocation>
</comment>
<proteinExistence type="predicted"/>
<evidence type="ECO:0000256" key="1">
    <source>
        <dbReference type="ARBA" id="ARBA00004370"/>
    </source>
</evidence>
<dbReference type="PANTHER" id="PTHR14948">
    <property type="entry name" value="NG5"/>
    <property type="match status" value="1"/>
</dbReference>
<evidence type="ECO:0000256" key="4">
    <source>
        <dbReference type="ARBA" id="ARBA00023136"/>
    </source>
</evidence>
<accession>A0ABS0L4Z2</accession>
<dbReference type="Pfam" id="PF04505">
    <property type="entry name" value="CD225"/>
    <property type="match status" value="1"/>
</dbReference>
<sequence length="104" mass="11647">MEQHPYLSPQNSSGRPPKNWLIESILVTVFCFLPCGLLGVINATEVNSRWAAGDYEGARSAADKAARWTKIGFFIWLIISAVGLAFFLYVLTQNESFRLLLNPQ</sequence>
<keyword evidence="2 5" id="KW-0812">Transmembrane</keyword>
<feature type="transmembrane region" description="Helical" evidence="5">
    <location>
        <begin position="20"/>
        <end position="41"/>
    </location>
</feature>
<dbReference type="InterPro" id="IPR007593">
    <property type="entry name" value="CD225/Dispanin_fam"/>
</dbReference>
<keyword evidence="4 5" id="KW-0472">Membrane</keyword>
<gene>
    <name evidence="6" type="ORF">I5L79_16535</name>
</gene>
<dbReference type="EMBL" id="JADWYK010000011">
    <property type="protein sequence ID" value="MBG8555162.1"/>
    <property type="molecule type" value="Genomic_DNA"/>
</dbReference>
<evidence type="ECO:0000256" key="5">
    <source>
        <dbReference type="SAM" id="Phobius"/>
    </source>
</evidence>
<dbReference type="PANTHER" id="PTHR14948:SF44">
    <property type="entry name" value="PROLINE-RICH TRANSMEMBRANE PROTEIN 1-LIKE"/>
    <property type="match status" value="1"/>
</dbReference>
<evidence type="ECO:0000256" key="3">
    <source>
        <dbReference type="ARBA" id="ARBA00022989"/>
    </source>
</evidence>
<dbReference type="Proteomes" id="UP000601099">
    <property type="component" value="Unassembled WGS sequence"/>
</dbReference>
<organism evidence="6 7">
    <name type="scientific">Hymenobacter guriensis</name>
    <dbReference type="NCBI Taxonomy" id="2793065"/>
    <lineage>
        <taxon>Bacteria</taxon>
        <taxon>Pseudomonadati</taxon>
        <taxon>Bacteroidota</taxon>
        <taxon>Cytophagia</taxon>
        <taxon>Cytophagales</taxon>
        <taxon>Hymenobacteraceae</taxon>
        <taxon>Hymenobacter</taxon>
    </lineage>
</organism>
<protein>
    <submittedName>
        <fullName evidence="6">CD225/dispanin family protein</fullName>
    </submittedName>
</protein>
<evidence type="ECO:0000256" key="2">
    <source>
        <dbReference type="ARBA" id="ARBA00022692"/>
    </source>
</evidence>
<name>A0ABS0L4Z2_9BACT</name>
<feature type="transmembrane region" description="Helical" evidence="5">
    <location>
        <begin position="73"/>
        <end position="91"/>
    </location>
</feature>
<dbReference type="RefSeq" id="WP_196956185.1">
    <property type="nucleotide sequence ID" value="NZ_JADWYK010000011.1"/>
</dbReference>
<reference evidence="6 7" key="1">
    <citation type="submission" date="2020-11" db="EMBL/GenBank/DDBJ databases">
        <title>Hymenobacter sp.</title>
        <authorList>
            <person name="Kim M.K."/>
        </authorList>
    </citation>
    <scope>NUCLEOTIDE SEQUENCE [LARGE SCALE GENOMIC DNA]</scope>
    <source>
        <strain evidence="6 7">BT594</strain>
    </source>
</reference>
<keyword evidence="3 5" id="KW-1133">Transmembrane helix</keyword>
<evidence type="ECO:0000313" key="6">
    <source>
        <dbReference type="EMBL" id="MBG8555162.1"/>
    </source>
</evidence>
<evidence type="ECO:0000313" key="7">
    <source>
        <dbReference type="Proteomes" id="UP000601099"/>
    </source>
</evidence>
<dbReference type="InterPro" id="IPR051423">
    <property type="entry name" value="CD225/Dispanin"/>
</dbReference>